<feature type="transmembrane region" description="Helical" evidence="1">
    <location>
        <begin position="45"/>
        <end position="66"/>
    </location>
</feature>
<organism evidence="2 3">
    <name type="scientific">Anoxybacillus andreesenii</name>
    <dbReference type="NCBI Taxonomy" id="1325932"/>
    <lineage>
        <taxon>Bacteria</taxon>
        <taxon>Bacillati</taxon>
        <taxon>Bacillota</taxon>
        <taxon>Bacilli</taxon>
        <taxon>Bacillales</taxon>
        <taxon>Anoxybacillaceae</taxon>
        <taxon>Anoxybacillus</taxon>
    </lineage>
</organism>
<evidence type="ECO:0000313" key="3">
    <source>
        <dbReference type="Proteomes" id="UP001231362"/>
    </source>
</evidence>
<keyword evidence="1" id="KW-0472">Membrane</keyword>
<feature type="transmembrane region" description="Helical" evidence="1">
    <location>
        <begin position="20"/>
        <end position="39"/>
    </location>
</feature>
<name>A0ABT9V4E8_9BACL</name>
<evidence type="ECO:0000313" key="2">
    <source>
        <dbReference type="EMBL" id="MDQ0155816.1"/>
    </source>
</evidence>
<keyword evidence="1" id="KW-1133">Transmembrane helix</keyword>
<evidence type="ECO:0000256" key="1">
    <source>
        <dbReference type="SAM" id="Phobius"/>
    </source>
</evidence>
<dbReference type="RefSeq" id="WP_307150340.1">
    <property type="nucleotide sequence ID" value="NZ_JAUSTU010000008.1"/>
</dbReference>
<gene>
    <name evidence="2" type="ORF">J2S07_002121</name>
</gene>
<accession>A0ABT9V4E8</accession>
<protein>
    <submittedName>
        <fullName evidence="2">Uncharacterized protein</fullName>
    </submittedName>
</protein>
<dbReference type="EMBL" id="JAUSTU010000008">
    <property type="protein sequence ID" value="MDQ0155816.1"/>
    <property type="molecule type" value="Genomic_DNA"/>
</dbReference>
<comment type="caution">
    <text evidence="2">The sequence shown here is derived from an EMBL/GenBank/DDBJ whole genome shotgun (WGS) entry which is preliminary data.</text>
</comment>
<keyword evidence="1" id="KW-0812">Transmembrane</keyword>
<reference evidence="2 3" key="1">
    <citation type="submission" date="2023-07" db="EMBL/GenBank/DDBJ databases">
        <title>Genomic Encyclopedia of Type Strains, Phase IV (KMG-IV): sequencing the most valuable type-strain genomes for metagenomic binning, comparative biology and taxonomic classification.</title>
        <authorList>
            <person name="Goeker M."/>
        </authorList>
    </citation>
    <scope>NUCLEOTIDE SEQUENCE [LARGE SCALE GENOMIC DNA]</scope>
    <source>
        <strain evidence="2 3">DSM 23948</strain>
    </source>
</reference>
<keyword evidence="3" id="KW-1185">Reference proteome</keyword>
<sequence length="149" mass="17964">MKSRIDKEREIRREQRDRFVFWLLRIGWIGINIIVIKYWRHLGWWFYILCLAILILGLIPIEKRLIPLEAERKDRKIRRQYPYIKGLENGQVVNILMKSGEVLENVMLVARVEKEILIIKRSKLNSEIKNDDIRTIKLKRIKSITEKGL</sequence>
<dbReference type="Proteomes" id="UP001231362">
    <property type="component" value="Unassembled WGS sequence"/>
</dbReference>
<proteinExistence type="predicted"/>